<organism evidence="1 2">
    <name type="scientific">Malus domestica</name>
    <name type="common">Apple</name>
    <name type="synonym">Pyrus malus</name>
    <dbReference type="NCBI Taxonomy" id="3750"/>
    <lineage>
        <taxon>Eukaryota</taxon>
        <taxon>Viridiplantae</taxon>
        <taxon>Streptophyta</taxon>
        <taxon>Embryophyta</taxon>
        <taxon>Tracheophyta</taxon>
        <taxon>Spermatophyta</taxon>
        <taxon>Magnoliopsida</taxon>
        <taxon>eudicotyledons</taxon>
        <taxon>Gunneridae</taxon>
        <taxon>Pentapetalae</taxon>
        <taxon>rosids</taxon>
        <taxon>fabids</taxon>
        <taxon>Rosales</taxon>
        <taxon>Rosaceae</taxon>
        <taxon>Amygdaloideae</taxon>
        <taxon>Maleae</taxon>
        <taxon>Malus</taxon>
    </lineage>
</organism>
<evidence type="ECO:0000313" key="1">
    <source>
        <dbReference type="EMBL" id="RXH79771.1"/>
    </source>
</evidence>
<keyword evidence="2" id="KW-1185">Reference proteome</keyword>
<dbReference type="Proteomes" id="UP000290289">
    <property type="component" value="Chromosome 13"/>
</dbReference>
<reference evidence="1 2" key="1">
    <citation type="submission" date="2018-10" db="EMBL/GenBank/DDBJ databases">
        <title>A high-quality apple genome assembly.</title>
        <authorList>
            <person name="Hu J."/>
        </authorList>
    </citation>
    <scope>NUCLEOTIDE SEQUENCE [LARGE SCALE GENOMIC DNA]</scope>
    <source>
        <strain evidence="2">cv. HFTH1</strain>
        <tissue evidence="1">Young leaf</tissue>
    </source>
</reference>
<sequence>MYTIESQKIARSSFSKFSSEHRHFRGFFRPNHGELANMQVSGDLSGFRGIFRPKHGELDIVRGTILFISSRTMIFIFESLNFVKY</sequence>
<proteinExistence type="predicted"/>
<gene>
    <name evidence="1" type="ORF">DVH24_040918</name>
</gene>
<evidence type="ECO:0000313" key="2">
    <source>
        <dbReference type="Proteomes" id="UP000290289"/>
    </source>
</evidence>
<dbReference type="AlphaFoldDB" id="A0A498IDY8"/>
<comment type="caution">
    <text evidence="1">The sequence shown here is derived from an EMBL/GenBank/DDBJ whole genome shotgun (WGS) entry which is preliminary data.</text>
</comment>
<name>A0A498IDY8_MALDO</name>
<dbReference type="EMBL" id="RDQH01000339">
    <property type="protein sequence ID" value="RXH79771.1"/>
    <property type="molecule type" value="Genomic_DNA"/>
</dbReference>
<accession>A0A498IDY8</accession>
<protein>
    <submittedName>
        <fullName evidence="1">Uncharacterized protein</fullName>
    </submittedName>
</protein>